<feature type="coiled-coil region" evidence="1">
    <location>
        <begin position="50"/>
        <end position="84"/>
    </location>
</feature>
<keyword evidence="2" id="KW-1133">Transmembrane helix</keyword>
<proteinExistence type="predicted"/>
<name>A0A1U7DAV2_9RHOB</name>
<accession>A0A1U7DAV2</accession>
<keyword evidence="4" id="KW-1185">Reference proteome</keyword>
<dbReference type="KEGG" id="tpro:Ga0080559_TMP4446"/>
<sequence>MRTLRQIESASMNARRKPAFGIVIYAAVTLSLSAYFIFAAVQGDFGLFRRAEIEVEGEKLAAELKTLETEVARMENLTRRLSDDYLDLDLLDEQARDVLGLMRSDEIVVR</sequence>
<keyword evidence="2" id="KW-0472">Membrane</keyword>
<dbReference type="Pfam" id="PF04977">
    <property type="entry name" value="DivIC"/>
    <property type="match status" value="1"/>
</dbReference>
<evidence type="ECO:0000256" key="2">
    <source>
        <dbReference type="SAM" id="Phobius"/>
    </source>
</evidence>
<evidence type="ECO:0000313" key="4">
    <source>
        <dbReference type="Proteomes" id="UP000186559"/>
    </source>
</evidence>
<evidence type="ECO:0000313" key="3">
    <source>
        <dbReference type="EMBL" id="APX25242.1"/>
    </source>
</evidence>
<protein>
    <submittedName>
        <fullName evidence="3">Septum formation initiator</fullName>
    </submittedName>
</protein>
<dbReference type="AlphaFoldDB" id="A0A1U7DAV2"/>
<evidence type="ECO:0000256" key="1">
    <source>
        <dbReference type="SAM" id="Coils"/>
    </source>
</evidence>
<keyword evidence="1" id="KW-0175">Coiled coil</keyword>
<dbReference type="InterPro" id="IPR007060">
    <property type="entry name" value="FtsL/DivIC"/>
</dbReference>
<gene>
    <name evidence="3" type="ORF">Ga0080559_TMP4446</name>
</gene>
<dbReference type="STRING" id="1229727.Ga0080559_TMP4446"/>
<reference evidence="3 4" key="1">
    <citation type="submission" date="2016-03" db="EMBL/GenBank/DDBJ databases">
        <title>Deep-sea bacteria in the southern Pacific.</title>
        <authorList>
            <person name="Tang K."/>
        </authorList>
    </citation>
    <scope>NUCLEOTIDE SEQUENCE [LARGE SCALE GENOMIC DNA]</scope>
    <source>
        <strain evidence="3 4">JLT2016</strain>
    </source>
</reference>
<dbReference type="EMBL" id="CP014796">
    <property type="protein sequence ID" value="APX25242.1"/>
    <property type="molecule type" value="Genomic_DNA"/>
</dbReference>
<feature type="transmembrane region" description="Helical" evidence="2">
    <location>
        <begin position="20"/>
        <end position="41"/>
    </location>
</feature>
<dbReference type="Proteomes" id="UP000186559">
    <property type="component" value="Chromosome"/>
</dbReference>
<keyword evidence="2" id="KW-0812">Transmembrane</keyword>
<organism evidence="3 4">
    <name type="scientific">Salipiger profundus</name>
    <dbReference type="NCBI Taxonomy" id="1229727"/>
    <lineage>
        <taxon>Bacteria</taxon>
        <taxon>Pseudomonadati</taxon>
        <taxon>Pseudomonadota</taxon>
        <taxon>Alphaproteobacteria</taxon>
        <taxon>Rhodobacterales</taxon>
        <taxon>Roseobacteraceae</taxon>
        <taxon>Salipiger</taxon>
    </lineage>
</organism>